<feature type="compositionally biased region" description="Acidic residues" evidence="1">
    <location>
        <begin position="252"/>
        <end position="272"/>
    </location>
</feature>
<evidence type="ECO:0000256" key="2">
    <source>
        <dbReference type="SAM" id="SignalP"/>
    </source>
</evidence>
<dbReference type="EMBL" id="JAACLJ010000005">
    <property type="protein sequence ID" value="KAF4585756.1"/>
    <property type="molecule type" value="Genomic_DNA"/>
</dbReference>
<feature type="compositionally biased region" description="Basic residues" evidence="1">
    <location>
        <begin position="366"/>
        <end position="375"/>
    </location>
</feature>
<feature type="chain" id="PRO_5034369363" evidence="2">
    <location>
        <begin position="23"/>
        <end position="375"/>
    </location>
</feature>
<feature type="region of interest" description="Disordered" evidence="1">
    <location>
        <begin position="126"/>
        <end position="375"/>
    </location>
</feature>
<feature type="compositionally biased region" description="Basic and acidic residues" evidence="1">
    <location>
        <begin position="214"/>
        <end position="251"/>
    </location>
</feature>
<evidence type="ECO:0000313" key="4">
    <source>
        <dbReference type="Proteomes" id="UP000562929"/>
    </source>
</evidence>
<protein>
    <submittedName>
        <fullName evidence="3">Uncharacterized protein</fullName>
    </submittedName>
</protein>
<feature type="compositionally biased region" description="Acidic residues" evidence="1">
    <location>
        <begin position="142"/>
        <end position="154"/>
    </location>
</feature>
<feature type="compositionally biased region" description="Basic and acidic residues" evidence="1">
    <location>
        <begin position="273"/>
        <end position="285"/>
    </location>
</feature>
<reference evidence="3 4" key="1">
    <citation type="journal article" date="2020" name="G3 (Bethesda)">
        <title>Genetic Underpinnings of Host Manipulation by Ophiocordyceps as Revealed by Comparative Transcriptomics.</title>
        <authorList>
            <person name="Will I."/>
            <person name="Das B."/>
            <person name="Trinh T."/>
            <person name="Brachmann A."/>
            <person name="Ohm R.A."/>
            <person name="de Bekker C."/>
        </authorList>
    </citation>
    <scope>NUCLEOTIDE SEQUENCE [LARGE SCALE GENOMIC DNA]</scope>
    <source>
        <strain evidence="3 4">EC05</strain>
    </source>
</reference>
<dbReference type="AlphaFoldDB" id="A0A8H4Q518"/>
<evidence type="ECO:0000256" key="1">
    <source>
        <dbReference type="SAM" id="MobiDB-lite"/>
    </source>
</evidence>
<gene>
    <name evidence="3" type="ORF">GQ602_005061</name>
</gene>
<evidence type="ECO:0000313" key="3">
    <source>
        <dbReference type="EMBL" id="KAF4585756.1"/>
    </source>
</evidence>
<feature type="compositionally biased region" description="Basic and acidic residues" evidence="1">
    <location>
        <begin position="302"/>
        <end position="365"/>
    </location>
</feature>
<feature type="compositionally biased region" description="Acidic residues" evidence="1">
    <location>
        <begin position="204"/>
        <end position="213"/>
    </location>
</feature>
<dbReference type="OrthoDB" id="3836772at2759"/>
<organism evidence="3 4">
    <name type="scientific">Ophiocordyceps camponoti-floridani</name>
    <dbReference type="NCBI Taxonomy" id="2030778"/>
    <lineage>
        <taxon>Eukaryota</taxon>
        <taxon>Fungi</taxon>
        <taxon>Dikarya</taxon>
        <taxon>Ascomycota</taxon>
        <taxon>Pezizomycotina</taxon>
        <taxon>Sordariomycetes</taxon>
        <taxon>Hypocreomycetidae</taxon>
        <taxon>Hypocreales</taxon>
        <taxon>Ophiocordycipitaceae</taxon>
        <taxon>Ophiocordyceps</taxon>
    </lineage>
</organism>
<keyword evidence="2" id="KW-0732">Signal</keyword>
<proteinExistence type="predicted"/>
<accession>A0A8H4Q518</accession>
<keyword evidence="4" id="KW-1185">Reference proteome</keyword>
<name>A0A8H4Q518_9HYPO</name>
<sequence length="375" mass="42256">MKSSNLYRLPLLIAGLLPLVWAGESLDFAEAWTLRQVSRTLPSDKEVWLGFLITSEGYDPQWCYLLAQVPSPSRTSSWVNEPCIGTNFTTSWGYRAQEDAGILALLNSRSNRIAWFGWNDINASNGLSDVGPNATKMLRDFDPEDTESEEQNCDESDKADDVEASKNKSNDDQDKADEDDCKCRNPTITRRSEDDSVDAQYNEPDTDVDEDEASKDKPIEARDNEADHDKVNDDGDDCKCRNPTIDRRNEDDSTDAQDNGPDDNEVDEDEAGEDKPIEARDECPHHTQVGDGKKLYHPTITQRDENEASQDSLDKAGDKCPHDKSEDDKFHESTITRRDEDEASENSKKCGDHPFGGDKFHDPTITRRRSRPFIA</sequence>
<feature type="compositionally biased region" description="Basic and acidic residues" evidence="1">
    <location>
        <begin position="155"/>
        <end position="173"/>
    </location>
</feature>
<comment type="caution">
    <text evidence="3">The sequence shown here is derived from an EMBL/GenBank/DDBJ whole genome shotgun (WGS) entry which is preliminary data.</text>
</comment>
<dbReference type="Proteomes" id="UP000562929">
    <property type="component" value="Unassembled WGS sequence"/>
</dbReference>
<feature type="signal peptide" evidence="2">
    <location>
        <begin position="1"/>
        <end position="22"/>
    </location>
</feature>